<feature type="domain" description="EGF-like" evidence="3">
    <location>
        <begin position="149"/>
        <end position="187"/>
    </location>
</feature>
<dbReference type="InterPro" id="IPR002035">
    <property type="entry name" value="VWF_A"/>
</dbReference>
<comment type="caution">
    <text evidence="5">The sequence shown here is derived from an EMBL/GenBank/DDBJ whole genome shotgun (WGS) entry which is preliminary data.</text>
</comment>
<sequence length="581" mass="65127">MLSPTVIYGSALLVFTWQFLEGLQEEKHTRVKRGAAPSNCYHSCPGGDGNCYFDNNINDFRCKCPCWSKYCGYLEENCNNRGTCVAMSGNTDFTCNNCIAGWKGKRCHLIDCDSGLYCTNEGVCVDDINGGTDYRCICKEGWTGKDCQFIDCSSPIRCMNEGQCHLQNGGKEFNCTCADGYLGDNCQIDMCSPYKIADIVFIIDVSDSQDRKVFDEQKNFVKYFIAQFPLGPDHFQFSLVLYASEPHAVFNLSNTYDNNTIIDAVDNVTIPDDIHGATFTDKALAFVKDHSFVTTNGGRADVDRYIIILTDGMSSKSIETVNQAKELRLSYPNIRIKSIGSGKYVFHKELLDICASLLNVFPQHGNDSVRSVQKSTMYGCKRCTKSYSDVAVAFDISSFNYGQLDAVLKTAEALITNLHTDNNQTRVSLSTYESVAEEVFEFDKYRTSYDMITAMNKHVQKRETCKKDGQCSRTNISSLLQDISSEFHLNSEKSRRKAVIIFSQFTFDKDSSEHVFREIQNLKDDGVFVVVVGEGPKANIDNMLKLSTTPFFTFIIGEDLNTPIEAILALLSTLEYDICFA</sequence>
<dbReference type="SMART" id="SM00327">
    <property type="entry name" value="VWA"/>
    <property type="match status" value="2"/>
</dbReference>
<dbReference type="CDD" id="cd00054">
    <property type="entry name" value="EGF_CA"/>
    <property type="match status" value="1"/>
</dbReference>
<name>A0A9D3YDL6_DREPO</name>
<dbReference type="AlphaFoldDB" id="A0A9D3YDL6"/>
<feature type="disulfide bond" evidence="1">
    <location>
        <begin position="177"/>
        <end position="186"/>
    </location>
</feature>
<dbReference type="Gene3D" id="2.10.25.10">
    <property type="entry name" value="Laminin"/>
    <property type="match status" value="2"/>
</dbReference>
<evidence type="ECO:0000256" key="1">
    <source>
        <dbReference type="PROSITE-ProRule" id="PRU00076"/>
    </source>
</evidence>
<dbReference type="SUPFAM" id="SSF57196">
    <property type="entry name" value="EGF/Laminin"/>
    <property type="match status" value="1"/>
</dbReference>
<dbReference type="PROSITE" id="PS50026">
    <property type="entry name" value="EGF_3"/>
    <property type="match status" value="2"/>
</dbReference>
<dbReference type="OrthoDB" id="6132182at2759"/>
<dbReference type="InterPro" id="IPR000742">
    <property type="entry name" value="EGF"/>
</dbReference>
<dbReference type="Pfam" id="PF00008">
    <property type="entry name" value="EGF"/>
    <property type="match status" value="1"/>
</dbReference>
<evidence type="ECO:0000313" key="5">
    <source>
        <dbReference type="EMBL" id="KAH3697201.1"/>
    </source>
</evidence>
<feature type="domain" description="VWFA" evidence="4">
    <location>
        <begin position="198"/>
        <end position="376"/>
    </location>
</feature>
<evidence type="ECO:0000259" key="3">
    <source>
        <dbReference type="PROSITE" id="PS50026"/>
    </source>
</evidence>
<evidence type="ECO:0000313" key="6">
    <source>
        <dbReference type="Proteomes" id="UP000828390"/>
    </source>
</evidence>
<dbReference type="CDD" id="cd01450">
    <property type="entry name" value="vWFA_subfamily_ECM"/>
    <property type="match status" value="1"/>
</dbReference>
<feature type="domain" description="VWFA" evidence="4">
    <location>
        <begin position="389"/>
        <end position="574"/>
    </location>
</feature>
<gene>
    <name evidence="5" type="ORF">DPMN_084690</name>
</gene>
<keyword evidence="1" id="KW-0245">EGF-like domain</keyword>
<dbReference type="CDD" id="cd00198">
    <property type="entry name" value="vWFA"/>
    <property type="match status" value="1"/>
</dbReference>
<dbReference type="PANTHER" id="PTHR24020">
    <property type="entry name" value="COLLAGEN ALPHA"/>
    <property type="match status" value="1"/>
</dbReference>
<feature type="disulfide bond" evidence="1">
    <location>
        <begin position="158"/>
        <end position="175"/>
    </location>
</feature>
<dbReference type="EMBL" id="JAIWYP010000016">
    <property type="protein sequence ID" value="KAH3697201.1"/>
    <property type="molecule type" value="Genomic_DNA"/>
</dbReference>
<keyword evidence="1" id="KW-1015">Disulfide bond</keyword>
<evidence type="ECO:0000259" key="4">
    <source>
        <dbReference type="PROSITE" id="PS50234"/>
    </source>
</evidence>
<dbReference type="SMART" id="SM00181">
    <property type="entry name" value="EGF"/>
    <property type="match status" value="3"/>
</dbReference>
<dbReference type="PROSITE" id="PS00022">
    <property type="entry name" value="EGF_1"/>
    <property type="match status" value="2"/>
</dbReference>
<dbReference type="Proteomes" id="UP000828390">
    <property type="component" value="Unassembled WGS sequence"/>
</dbReference>
<feature type="disulfide bond" evidence="1">
    <location>
        <begin position="138"/>
        <end position="147"/>
    </location>
</feature>
<reference evidence="5" key="1">
    <citation type="journal article" date="2019" name="bioRxiv">
        <title>The Genome of the Zebra Mussel, Dreissena polymorpha: A Resource for Invasive Species Research.</title>
        <authorList>
            <person name="McCartney M.A."/>
            <person name="Auch B."/>
            <person name="Kono T."/>
            <person name="Mallez S."/>
            <person name="Zhang Y."/>
            <person name="Obille A."/>
            <person name="Becker A."/>
            <person name="Abrahante J.E."/>
            <person name="Garbe J."/>
            <person name="Badalamenti J.P."/>
            <person name="Herman A."/>
            <person name="Mangelson H."/>
            <person name="Liachko I."/>
            <person name="Sullivan S."/>
            <person name="Sone E.D."/>
            <person name="Koren S."/>
            <person name="Silverstein K.A.T."/>
            <person name="Beckman K.B."/>
            <person name="Gohl D.M."/>
        </authorList>
    </citation>
    <scope>NUCLEOTIDE SEQUENCE</scope>
    <source>
        <strain evidence="5">Duluth1</strain>
        <tissue evidence="5">Whole animal</tissue>
    </source>
</reference>
<protein>
    <submittedName>
        <fullName evidence="5">Uncharacterized protein</fullName>
    </submittedName>
</protein>
<dbReference type="CDD" id="cd00053">
    <property type="entry name" value="EGF"/>
    <property type="match status" value="1"/>
</dbReference>
<accession>A0A9D3YDL6</accession>
<feature type="signal peptide" evidence="2">
    <location>
        <begin position="1"/>
        <end position="22"/>
    </location>
</feature>
<dbReference type="Pfam" id="PF00092">
    <property type="entry name" value="VWA"/>
    <property type="match status" value="2"/>
</dbReference>
<dbReference type="InterPro" id="IPR036465">
    <property type="entry name" value="vWFA_dom_sf"/>
</dbReference>
<organism evidence="5 6">
    <name type="scientific">Dreissena polymorpha</name>
    <name type="common">Zebra mussel</name>
    <name type="synonym">Mytilus polymorpha</name>
    <dbReference type="NCBI Taxonomy" id="45954"/>
    <lineage>
        <taxon>Eukaryota</taxon>
        <taxon>Metazoa</taxon>
        <taxon>Spiralia</taxon>
        <taxon>Lophotrochozoa</taxon>
        <taxon>Mollusca</taxon>
        <taxon>Bivalvia</taxon>
        <taxon>Autobranchia</taxon>
        <taxon>Heteroconchia</taxon>
        <taxon>Euheterodonta</taxon>
        <taxon>Imparidentia</taxon>
        <taxon>Neoheterodontei</taxon>
        <taxon>Myida</taxon>
        <taxon>Dreissenoidea</taxon>
        <taxon>Dreissenidae</taxon>
        <taxon>Dreissena</taxon>
    </lineage>
</organism>
<keyword evidence="2" id="KW-0732">Signal</keyword>
<reference evidence="5" key="2">
    <citation type="submission" date="2020-11" db="EMBL/GenBank/DDBJ databases">
        <authorList>
            <person name="McCartney M.A."/>
            <person name="Auch B."/>
            <person name="Kono T."/>
            <person name="Mallez S."/>
            <person name="Becker A."/>
            <person name="Gohl D.M."/>
            <person name="Silverstein K.A.T."/>
            <person name="Koren S."/>
            <person name="Bechman K.B."/>
            <person name="Herman A."/>
            <person name="Abrahante J.E."/>
            <person name="Garbe J."/>
        </authorList>
    </citation>
    <scope>NUCLEOTIDE SEQUENCE</scope>
    <source>
        <strain evidence="5">Duluth1</strain>
        <tissue evidence="5">Whole animal</tissue>
    </source>
</reference>
<evidence type="ECO:0000256" key="2">
    <source>
        <dbReference type="SAM" id="SignalP"/>
    </source>
</evidence>
<dbReference type="PANTHER" id="PTHR24020:SF84">
    <property type="entry name" value="VWFA DOMAIN-CONTAINING PROTEIN"/>
    <property type="match status" value="1"/>
</dbReference>
<keyword evidence="6" id="KW-1185">Reference proteome</keyword>
<dbReference type="Gene3D" id="3.40.50.410">
    <property type="entry name" value="von Willebrand factor, type A domain"/>
    <property type="match status" value="2"/>
</dbReference>
<proteinExistence type="predicted"/>
<comment type="caution">
    <text evidence="1">Lacks conserved residue(s) required for the propagation of feature annotation.</text>
</comment>
<feature type="domain" description="EGF-like" evidence="3">
    <location>
        <begin position="108"/>
        <end position="148"/>
    </location>
</feature>
<dbReference type="SUPFAM" id="SSF53300">
    <property type="entry name" value="vWA-like"/>
    <property type="match status" value="2"/>
</dbReference>
<dbReference type="PROSITE" id="PS01186">
    <property type="entry name" value="EGF_2"/>
    <property type="match status" value="2"/>
</dbReference>
<dbReference type="InterPro" id="IPR050525">
    <property type="entry name" value="ECM_Assembly_Org"/>
</dbReference>
<dbReference type="PROSITE" id="PS50234">
    <property type="entry name" value="VWFA"/>
    <property type="match status" value="2"/>
</dbReference>
<feature type="chain" id="PRO_5038604557" evidence="2">
    <location>
        <begin position="23"/>
        <end position="581"/>
    </location>
</feature>